<dbReference type="STRING" id="436010.A0A166Q4A1"/>
<feature type="non-terminal residue" evidence="2">
    <location>
        <position position="189"/>
    </location>
</feature>
<keyword evidence="3" id="KW-1185">Reference proteome</keyword>
<evidence type="ECO:0000313" key="3">
    <source>
        <dbReference type="Proteomes" id="UP000076532"/>
    </source>
</evidence>
<proteinExistence type="predicted"/>
<sequence length="189" mass="20877">VIAVTSCHRLNIVQGLFFMLSLASTSLLFFLRIRAVYANERYVGLFFGLLWVAILGLSVFFVLGFHSEHAPQTQTCILTSVRGYSTAPSFLAVFLDTLGFLAISFRIVSSSTYGPTWRARAAAFISGDGLYGFSEALLRSGQLHYFATFGLSISACVLVLTSNIPNEYHLLLWTPYLALSSSMACRTFR</sequence>
<organism evidence="2 3">
    <name type="scientific">Athelia psychrophila</name>
    <dbReference type="NCBI Taxonomy" id="1759441"/>
    <lineage>
        <taxon>Eukaryota</taxon>
        <taxon>Fungi</taxon>
        <taxon>Dikarya</taxon>
        <taxon>Basidiomycota</taxon>
        <taxon>Agaricomycotina</taxon>
        <taxon>Agaricomycetes</taxon>
        <taxon>Agaricomycetidae</taxon>
        <taxon>Atheliales</taxon>
        <taxon>Atheliaceae</taxon>
        <taxon>Athelia</taxon>
    </lineage>
</organism>
<feature type="non-terminal residue" evidence="2">
    <location>
        <position position="1"/>
    </location>
</feature>
<keyword evidence="1" id="KW-0812">Transmembrane</keyword>
<dbReference type="OrthoDB" id="3038990at2759"/>
<feature type="transmembrane region" description="Helical" evidence="1">
    <location>
        <begin position="43"/>
        <end position="66"/>
    </location>
</feature>
<feature type="transmembrane region" description="Helical" evidence="1">
    <location>
        <begin position="86"/>
        <end position="108"/>
    </location>
</feature>
<keyword evidence="1" id="KW-1133">Transmembrane helix</keyword>
<dbReference type="EMBL" id="KV417512">
    <property type="protein sequence ID" value="KZP26738.1"/>
    <property type="molecule type" value="Genomic_DNA"/>
</dbReference>
<dbReference type="Proteomes" id="UP000076532">
    <property type="component" value="Unassembled WGS sequence"/>
</dbReference>
<evidence type="ECO:0000256" key="1">
    <source>
        <dbReference type="SAM" id="Phobius"/>
    </source>
</evidence>
<feature type="transmembrane region" description="Helical" evidence="1">
    <location>
        <begin position="143"/>
        <end position="164"/>
    </location>
</feature>
<keyword evidence="1" id="KW-0472">Membrane</keyword>
<accession>A0A166Q4A1</accession>
<reference evidence="2 3" key="1">
    <citation type="journal article" date="2016" name="Mol. Biol. Evol.">
        <title>Comparative Genomics of Early-Diverging Mushroom-Forming Fungi Provides Insights into the Origins of Lignocellulose Decay Capabilities.</title>
        <authorList>
            <person name="Nagy L.G."/>
            <person name="Riley R."/>
            <person name="Tritt A."/>
            <person name="Adam C."/>
            <person name="Daum C."/>
            <person name="Floudas D."/>
            <person name="Sun H."/>
            <person name="Yadav J.S."/>
            <person name="Pangilinan J."/>
            <person name="Larsson K.H."/>
            <person name="Matsuura K."/>
            <person name="Barry K."/>
            <person name="Labutti K."/>
            <person name="Kuo R."/>
            <person name="Ohm R.A."/>
            <person name="Bhattacharya S.S."/>
            <person name="Shirouzu T."/>
            <person name="Yoshinaga Y."/>
            <person name="Martin F.M."/>
            <person name="Grigoriev I.V."/>
            <person name="Hibbett D.S."/>
        </authorList>
    </citation>
    <scope>NUCLEOTIDE SEQUENCE [LARGE SCALE GENOMIC DNA]</scope>
    <source>
        <strain evidence="2 3">CBS 109695</strain>
    </source>
</reference>
<name>A0A166Q4A1_9AGAM</name>
<evidence type="ECO:0000313" key="2">
    <source>
        <dbReference type="EMBL" id="KZP26738.1"/>
    </source>
</evidence>
<dbReference type="AlphaFoldDB" id="A0A166Q4A1"/>
<feature type="transmembrane region" description="Helical" evidence="1">
    <location>
        <begin position="12"/>
        <end position="31"/>
    </location>
</feature>
<protein>
    <submittedName>
        <fullName evidence="2">Uncharacterized protein</fullName>
    </submittedName>
</protein>
<gene>
    <name evidence="2" type="ORF">FIBSPDRAFT_696231</name>
</gene>